<dbReference type="EMBL" id="JYDV01000065">
    <property type="protein sequence ID" value="KRZ36934.1"/>
    <property type="molecule type" value="Genomic_DNA"/>
</dbReference>
<dbReference type="AlphaFoldDB" id="A0A0V1EB41"/>
<reference evidence="4 5" key="1">
    <citation type="submission" date="2015-01" db="EMBL/GenBank/DDBJ databases">
        <title>Evolution of Trichinella species and genotypes.</title>
        <authorList>
            <person name="Korhonen P.K."/>
            <person name="Edoardo P."/>
            <person name="Giuseppe L.R."/>
            <person name="Gasser R.B."/>
        </authorList>
    </citation>
    <scope>NUCLEOTIDE SEQUENCE [LARGE SCALE GENOMIC DNA]</scope>
    <source>
        <strain evidence="1">ISS13</strain>
        <strain evidence="3">ISS176</strain>
        <strain evidence="2">ISS588</strain>
    </source>
</reference>
<evidence type="ECO:0000313" key="2">
    <source>
        <dbReference type="EMBL" id="KRZ19728.1"/>
    </source>
</evidence>
<dbReference type="EMBL" id="JYDS01000268">
    <property type="protein sequence ID" value="KRZ19728.1"/>
    <property type="molecule type" value="Genomic_DNA"/>
</dbReference>
<evidence type="ECO:0000313" key="1">
    <source>
        <dbReference type="EMBL" id="KRY70562.1"/>
    </source>
</evidence>
<dbReference type="Proteomes" id="UP000054826">
    <property type="component" value="Unassembled WGS sequence"/>
</dbReference>
<organism evidence="1 4">
    <name type="scientific">Trichinella pseudospiralis</name>
    <name type="common">Parasitic roundworm</name>
    <dbReference type="NCBI Taxonomy" id="6337"/>
    <lineage>
        <taxon>Eukaryota</taxon>
        <taxon>Metazoa</taxon>
        <taxon>Ecdysozoa</taxon>
        <taxon>Nematoda</taxon>
        <taxon>Enoplea</taxon>
        <taxon>Dorylaimia</taxon>
        <taxon>Trichinellida</taxon>
        <taxon>Trichinellidae</taxon>
        <taxon>Trichinella</taxon>
    </lineage>
</organism>
<dbReference type="EMBL" id="JYDR01000072">
    <property type="protein sequence ID" value="KRY70562.1"/>
    <property type="molecule type" value="Genomic_DNA"/>
</dbReference>
<sequence>METGDQQTRTATNHVYFSTVIKMRNLTYCQFCTYSFLYSFNNSVLYSEELSLMEEFQFYSSMAIVC</sequence>
<keyword evidence="5" id="KW-1185">Reference proteome</keyword>
<name>A0A0V1EB41_TRIPS</name>
<evidence type="ECO:0000313" key="4">
    <source>
        <dbReference type="Proteomes" id="UP000054632"/>
    </source>
</evidence>
<comment type="caution">
    <text evidence="1">The sequence shown here is derived from an EMBL/GenBank/DDBJ whole genome shotgun (WGS) entry which is preliminary data.</text>
</comment>
<protein>
    <submittedName>
        <fullName evidence="1">Uncharacterized protein</fullName>
    </submittedName>
</protein>
<dbReference type="Proteomes" id="UP000054805">
    <property type="component" value="Unassembled WGS sequence"/>
</dbReference>
<gene>
    <name evidence="1" type="ORF">T4A_8822</name>
    <name evidence="2" type="ORF">T4B_9652</name>
    <name evidence="3" type="ORF">T4C_12578</name>
</gene>
<accession>A0A0V1EB41</accession>
<proteinExistence type="predicted"/>
<evidence type="ECO:0000313" key="3">
    <source>
        <dbReference type="EMBL" id="KRZ36934.1"/>
    </source>
</evidence>
<dbReference type="Proteomes" id="UP000054632">
    <property type="component" value="Unassembled WGS sequence"/>
</dbReference>
<evidence type="ECO:0000313" key="5">
    <source>
        <dbReference type="Proteomes" id="UP000054805"/>
    </source>
</evidence>